<accession>A0A2T0TN83</accession>
<proteinExistence type="predicted"/>
<dbReference type="Proteomes" id="UP000238375">
    <property type="component" value="Unassembled WGS sequence"/>
</dbReference>
<organism evidence="1 2">
    <name type="scientific">Spirosoma oryzae</name>
    <dbReference type="NCBI Taxonomy" id="1469603"/>
    <lineage>
        <taxon>Bacteria</taxon>
        <taxon>Pseudomonadati</taxon>
        <taxon>Bacteroidota</taxon>
        <taxon>Cytophagia</taxon>
        <taxon>Cytophagales</taxon>
        <taxon>Cytophagaceae</taxon>
        <taxon>Spirosoma</taxon>
    </lineage>
</organism>
<keyword evidence="2" id="KW-1185">Reference proteome</keyword>
<evidence type="ECO:0000313" key="1">
    <source>
        <dbReference type="EMBL" id="PRY47081.1"/>
    </source>
</evidence>
<reference evidence="1 2" key="1">
    <citation type="submission" date="2018-03" db="EMBL/GenBank/DDBJ databases">
        <title>Genomic Encyclopedia of Archaeal and Bacterial Type Strains, Phase II (KMG-II): from individual species to whole genera.</title>
        <authorList>
            <person name="Goeker M."/>
        </authorList>
    </citation>
    <scope>NUCLEOTIDE SEQUENCE [LARGE SCALE GENOMIC DNA]</scope>
    <source>
        <strain evidence="1 2">DSM 28354</strain>
    </source>
</reference>
<dbReference type="AlphaFoldDB" id="A0A2T0TN83"/>
<dbReference type="EMBL" id="PVTE01000001">
    <property type="protein sequence ID" value="PRY47081.1"/>
    <property type="molecule type" value="Genomic_DNA"/>
</dbReference>
<gene>
    <name evidence="1" type="ORF">CLV58_101146</name>
</gene>
<evidence type="ECO:0000313" key="2">
    <source>
        <dbReference type="Proteomes" id="UP000238375"/>
    </source>
</evidence>
<dbReference type="RefSeq" id="WP_106135839.1">
    <property type="nucleotide sequence ID" value="NZ_PVTE01000001.1"/>
</dbReference>
<sequence>MTDPLTTLPYDDEPGLHHNCRTQHWDQALTQHEQEITQTVDLLTDLLAQHNSPLLRHRAVQYVSKFNNLKSRLQRLRLDMVCAHAVCPPTRCSEPRFTLYTGIDLSIRRMSDELAQLSSGCYQFLSVLVSLNVL</sequence>
<comment type="caution">
    <text evidence="1">The sequence shown here is derived from an EMBL/GenBank/DDBJ whole genome shotgun (WGS) entry which is preliminary data.</text>
</comment>
<name>A0A2T0TN83_9BACT</name>
<dbReference type="OrthoDB" id="958439at2"/>
<protein>
    <submittedName>
        <fullName evidence="1">Uncharacterized protein</fullName>
    </submittedName>
</protein>